<dbReference type="Gene3D" id="3.10.50.40">
    <property type="match status" value="1"/>
</dbReference>
<dbReference type="GO" id="GO:0003755">
    <property type="term" value="F:peptidyl-prolyl cis-trans isomerase activity"/>
    <property type="evidence" value="ECO:0007669"/>
    <property type="project" value="InterPro"/>
</dbReference>
<protein>
    <submittedName>
        <fullName evidence="1">Uncharacterized protein</fullName>
    </submittedName>
</protein>
<evidence type="ECO:0000313" key="1">
    <source>
        <dbReference type="EMBL" id="VVM70620.1"/>
    </source>
</evidence>
<sequence length="51" mass="5955">MAMNHGMRACGRRRWRILVHLGASQRTMGKITPNSNLIFEIELLEMLTRDE</sequence>
<gene>
    <name evidence="1" type="ORF">PS662_01781</name>
</gene>
<evidence type="ECO:0000313" key="2">
    <source>
        <dbReference type="Proteomes" id="UP000326953"/>
    </source>
</evidence>
<accession>A0A5E6RRB2</accession>
<organism evidence="1 2">
    <name type="scientific">Pseudomonas fluorescens</name>
    <dbReference type="NCBI Taxonomy" id="294"/>
    <lineage>
        <taxon>Bacteria</taxon>
        <taxon>Pseudomonadati</taxon>
        <taxon>Pseudomonadota</taxon>
        <taxon>Gammaproteobacteria</taxon>
        <taxon>Pseudomonadales</taxon>
        <taxon>Pseudomonadaceae</taxon>
        <taxon>Pseudomonas</taxon>
    </lineage>
</organism>
<dbReference type="InterPro" id="IPR046357">
    <property type="entry name" value="PPIase_dom_sf"/>
</dbReference>
<proteinExistence type="predicted"/>
<dbReference type="Proteomes" id="UP000326953">
    <property type="component" value="Unassembled WGS sequence"/>
</dbReference>
<name>A0A5E6RRB2_PSEFL</name>
<reference evidence="1 2" key="1">
    <citation type="submission" date="2019-09" db="EMBL/GenBank/DDBJ databases">
        <authorList>
            <person name="Chandra G."/>
            <person name="Truman W A."/>
        </authorList>
    </citation>
    <scope>NUCLEOTIDE SEQUENCE [LARGE SCALE GENOMIC DNA]</scope>
    <source>
        <strain evidence="1">PS662</strain>
    </source>
</reference>
<dbReference type="EMBL" id="CABVHK010000005">
    <property type="protein sequence ID" value="VVM70620.1"/>
    <property type="molecule type" value="Genomic_DNA"/>
</dbReference>
<dbReference type="AlphaFoldDB" id="A0A5E6RRB2"/>